<feature type="domain" description="Tail specific protease" evidence="5">
    <location>
        <begin position="76"/>
        <end position="294"/>
    </location>
</feature>
<dbReference type="Pfam" id="PF00595">
    <property type="entry name" value="PDZ"/>
    <property type="match status" value="1"/>
</dbReference>
<dbReference type="SUPFAM" id="SSF52096">
    <property type="entry name" value="ClpP/crotonase"/>
    <property type="match status" value="1"/>
</dbReference>
<dbReference type="GO" id="GO:0004175">
    <property type="term" value="F:endopeptidase activity"/>
    <property type="evidence" value="ECO:0007669"/>
    <property type="project" value="TreeGrafter"/>
</dbReference>
<proteinExistence type="inferred from homology"/>
<keyword evidence="3" id="KW-0378">Hydrolase</keyword>
<dbReference type="GO" id="GO:0030288">
    <property type="term" value="C:outer membrane-bounded periplasmic space"/>
    <property type="evidence" value="ECO:0007669"/>
    <property type="project" value="TreeGrafter"/>
</dbReference>
<feature type="non-terminal residue" evidence="6">
    <location>
        <position position="1"/>
    </location>
</feature>
<gene>
    <name evidence="6" type="ORF">METZ01_LOCUS340559</name>
</gene>
<dbReference type="GO" id="GO:0008236">
    <property type="term" value="F:serine-type peptidase activity"/>
    <property type="evidence" value="ECO:0007669"/>
    <property type="project" value="UniProtKB-KW"/>
</dbReference>
<evidence type="ECO:0000313" key="6">
    <source>
        <dbReference type="EMBL" id="SVC87705.1"/>
    </source>
</evidence>
<evidence type="ECO:0000259" key="5">
    <source>
        <dbReference type="SMART" id="SM00245"/>
    </source>
</evidence>
<accession>A0A382QS51</accession>
<dbReference type="NCBIfam" id="TIGR00225">
    <property type="entry name" value="prc"/>
    <property type="match status" value="1"/>
</dbReference>
<organism evidence="6">
    <name type="scientific">marine metagenome</name>
    <dbReference type="NCBI Taxonomy" id="408172"/>
    <lineage>
        <taxon>unclassified sequences</taxon>
        <taxon>metagenomes</taxon>
        <taxon>ecological metagenomes</taxon>
    </lineage>
</organism>
<evidence type="ECO:0000256" key="3">
    <source>
        <dbReference type="ARBA" id="ARBA00022801"/>
    </source>
</evidence>
<dbReference type="PANTHER" id="PTHR32060:SF22">
    <property type="entry name" value="CARBOXYL-TERMINAL-PROCESSING PEPTIDASE 3, CHLOROPLASTIC"/>
    <property type="match status" value="1"/>
</dbReference>
<keyword evidence="4" id="KW-0720">Serine protease</keyword>
<dbReference type="Gene3D" id="3.90.226.10">
    <property type="entry name" value="2-enoyl-CoA Hydratase, Chain A, domain 1"/>
    <property type="match status" value="1"/>
</dbReference>
<dbReference type="PANTHER" id="PTHR32060">
    <property type="entry name" value="TAIL-SPECIFIC PROTEASE"/>
    <property type="match status" value="1"/>
</dbReference>
<dbReference type="AlphaFoldDB" id="A0A382QS51"/>
<sequence length="329" mass="35670">VLTDEDGFCTIKELLPGGPAEACRELEPEDVILKVAQGDGDFVEVVNMKLSKIVELIKGPKATVVRLFVKPGKNPSDRNTVRITRDRIKLTANLASATIHEVPAPEGDRTFPIGVIELPSFYGAAPGEAKAKATDDLEELIGKLKDLGAEGIVLDLRRNGGGFLSEAVSLAGLFISRGPVVQVKSTDGKIRKKFDFNPKMAWEGPLALLVSRYSASASEIVAGALQNHKRALIIGDKATHGKGTVQSMIEMNAPYLYALKSDKRSAAKITIQKYYLPSGTSTQNIGVVADVPMPSINEFLPIGEADLPYAMKWDEIPGVNYRRPVEEFR</sequence>
<dbReference type="CDD" id="cd07560">
    <property type="entry name" value="Peptidase_S41_CPP"/>
    <property type="match status" value="1"/>
</dbReference>
<dbReference type="InterPro" id="IPR036034">
    <property type="entry name" value="PDZ_sf"/>
</dbReference>
<reference evidence="6" key="1">
    <citation type="submission" date="2018-05" db="EMBL/GenBank/DDBJ databases">
        <authorList>
            <person name="Lanie J.A."/>
            <person name="Ng W.-L."/>
            <person name="Kazmierczak K.M."/>
            <person name="Andrzejewski T.M."/>
            <person name="Davidsen T.M."/>
            <person name="Wayne K.J."/>
            <person name="Tettelin H."/>
            <person name="Glass J.I."/>
            <person name="Rusch D."/>
            <person name="Podicherti R."/>
            <person name="Tsui H.-C.T."/>
            <person name="Winkler M.E."/>
        </authorList>
    </citation>
    <scope>NUCLEOTIDE SEQUENCE</scope>
</reference>
<dbReference type="InterPro" id="IPR005151">
    <property type="entry name" value="Tail-specific_protease"/>
</dbReference>
<evidence type="ECO:0000256" key="1">
    <source>
        <dbReference type="ARBA" id="ARBA00009179"/>
    </source>
</evidence>
<dbReference type="InterPro" id="IPR001478">
    <property type="entry name" value="PDZ"/>
</dbReference>
<comment type="similarity">
    <text evidence="1">Belongs to the peptidase S41A family.</text>
</comment>
<evidence type="ECO:0000256" key="2">
    <source>
        <dbReference type="ARBA" id="ARBA00022670"/>
    </source>
</evidence>
<dbReference type="InterPro" id="IPR004447">
    <property type="entry name" value="Peptidase_S41A"/>
</dbReference>
<dbReference type="Gene3D" id="2.30.42.10">
    <property type="match status" value="1"/>
</dbReference>
<protein>
    <recommendedName>
        <fullName evidence="5">Tail specific protease domain-containing protein</fullName>
    </recommendedName>
</protein>
<dbReference type="InterPro" id="IPR029045">
    <property type="entry name" value="ClpP/crotonase-like_dom_sf"/>
</dbReference>
<dbReference type="Pfam" id="PF03572">
    <property type="entry name" value="Peptidase_S41"/>
    <property type="match status" value="1"/>
</dbReference>
<dbReference type="EMBL" id="UINC01116161">
    <property type="protein sequence ID" value="SVC87705.1"/>
    <property type="molecule type" value="Genomic_DNA"/>
</dbReference>
<dbReference type="GO" id="GO:0006508">
    <property type="term" value="P:proteolysis"/>
    <property type="evidence" value="ECO:0007669"/>
    <property type="project" value="UniProtKB-KW"/>
</dbReference>
<keyword evidence="2" id="KW-0645">Protease</keyword>
<feature type="non-terminal residue" evidence="6">
    <location>
        <position position="329"/>
    </location>
</feature>
<name>A0A382QS51_9ZZZZ</name>
<evidence type="ECO:0000256" key="4">
    <source>
        <dbReference type="ARBA" id="ARBA00022825"/>
    </source>
</evidence>
<dbReference type="SUPFAM" id="SSF50156">
    <property type="entry name" value="PDZ domain-like"/>
    <property type="match status" value="1"/>
</dbReference>
<dbReference type="SMART" id="SM00245">
    <property type="entry name" value="TSPc"/>
    <property type="match status" value="1"/>
</dbReference>
<dbReference type="GO" id="GO:0007165">
    <property type="term" value="P:signal transduction"/>
    <property type="evidence" value="ECO:0007669"/>
    <property type="project" value="TreeGrafter"/>
</dbReference>